<organism evidence="2 3">
    <name type="scientific">Daphnia pulex</name>
    <name type="common">Water flea</name>
    <dbReference type="NCBI Taxonomy" id="6669"/>
    <lineage>
        <taxon>Eukaryota</taxon>
        <taxon>Metazoa</taxon>
        <taxon>Ecdysozoa</taxon>
        <taxon>Arthropoda</taxon>
        <taxon>Crustacea</taxon>
        <taxon>Branchiopoda</taxon>
        <taxon>Diplostraca</taxon>
        <taxon>Cladocera</taxon>
        <taxon>Anomopoda</taxon>
        <taxon>Daphniidae</taxon>
        <taxon>Daphnia</taxon>
    </lineage>
</organism>
<feature type="region of interest" description="Disordered" evidence="1">
    <location>
        <begin position="130"/>
        <end position="181"/>
    </location>
</feature>
<accession>E9G866</accession>
<dbReference type="KEGG" id="dpx:DAPPUDRAFT_239045"/>
<evidence type="ECO:0000313" key="2">
    <source>
        <dbReference type="EMBL" id="EFX84330.1"/>
    </source>
</evidence>
<evidence type="ECO:0000256" key="1">
    <source>
        <dbReference type="SAM" id="MobiDB-lite"/>
    </source>
</evidence>
<dbReference type="InParanoid" id="E9G866"/>
<proteinExistence type="predicted"/>
<dbReference type="HOGENOM" id="CLU_1295543_0_0_1"/>
<dbReference type="AlphaFoldDB" id="E9G866"/>
<dbReference type="Proteomes" id="UP000000305">
    <property type="component" value="Unassembled WGS sequence"/>
</dbReference>
<keyword evidence="3" id="KW-1185">Reference proteome</keyword>
<evidence type="ECO:0000313" key="3">
    <source>
        <dbReference type="Proteomes" id="UP000000305"/>
    </source>
</evidence>
<gene>
    <name evidence="2" type="ORF">DAPPUDRAFT_239045</name>
</gene>
<reference evidence="2 3" key="1">
    <citation type="journal article" date="2011" name="Science">
        <title>The ecoresponsive genome of Daphnia pulex.</title>
        <authorList>
            <person name="Colbourne J.K."/>
            <person name="Pfrender M.E."/>
            <person name="Gilbert D."/>
            <person name="Thomas W.K."/>
            <person name="Tucker A."/>
            <person name="Oakley T.H."/>
            <person name="Tokishita S."/>
            <person name="Aerts A."/>
            <person name="Arnold G.J."/>
            <person name="Basu M.K."/>
            <person name="Bauer D.J."/>
            <person name="Caceres C.E."/>
            <person name="Carmel L."/>
            <person name="Casola C."/>
            <person name="Choi J.H."/>
            <person name="Detter J.C."/>
            <person name="Dong Q."/>
            <person name="Dusheyko S."/>
            <person name="Eads B.D."/>
            <person name="Frohlich T."/>
            <person name="Geiler-Samerotte K.A."/>
            <person name="Gerlach D."/>
            <person name="Hatcher P."/>
            <person name="Jogdeo S."/>
            <person name="Krijgsveld J."/>
            <person name="Kriventseva E.V."/>
            <person name="Kultz D."/>
            <person name="Laforsch C."/>
            <person name="Lindquist E."/>
            <person name="Lopez J."/>
            <person name="Manak J.R."/>
            <person name="Muller J."/>
            <person name="Pangilinan J."/>
            <person name="Patwardhan R.P."/>
            <person name="Pitluck S."/>
            <person name="Pritham E.J."/>
            <person name="Rechtsteiner A."/>
            <person name="Rho M."/>
            <person name="Rogozin I.B."/>
            <person name="Sakarya O."/>
            <person name="Salamov A."/>
            <person name="Schaack S."/>
            <person name="Shapiro H."/>
            <person name="Shiga Y."/>
            <person name="Skalitzky C."/>
            <person name="Smith Z."/>
            <person name="Souvorov A."/>
            <person name="Sung W."/>
            <person name="Tang Z."/>
            <person name="Tsuchiya D."/>
            <person name="Tu H."/>
            <person name="Vos H."/>
            <person name="Wang M."/>
            <person name="Wolf Y.I."/>
            <person name="Yamagata H."/>
            <person name="Yamada T."/>
            <person name="Ye Y."/>
            <person name="Shaw J.R."/>
            <person name="Andrews J."/>
            <person name="Crease T.J."/>
            <person name="Tang H."/>
            <person name="Lucas S.M."/>
            <person name="Robertson H.M."/>
            <person name="Bork P."/>
            <person name="Koonin E.V."/>
            <person name="Zdobnov E.M."/>
            <person name="Grigoriev I.V."/>
            <person name="Lynch M."/>
            <person name="Boore J.L."/>
        </authorList>
    </citation>
    <scope>NUCLEOTIDE SEQUENCE [LARGE SCALE GENOMIC DNA]</scope>
</reference>
<sequence>MCVRTRSSDWDKMPKICFVILMVMTLSLFYCDAQNDKGHLDGVKSFWGNLFNKGRSLMNIKARGDLVAVDKRQVKEINGSFIPEATSRSSSCAVASKSCSCASATGKCSCSTTSGCTCTVDPCVLGGTASSTGSSSSSGSSSSGSSSSGSSSSGSSSSGSSSSSSSGSSTSTSTSGTKTTTTSCVNCACTTTVCTNGVCGTPTSFTSTTGACG</sequence>
<dbReference type="STRING" id="6669.E9G866"/>
<protein>
    <submittedName>
        <fullName evidence="2">Uncharacterized protein</fullName>
    </submittedName>
</protein>
<dbReference type="EMBL" id="GL732535">
    <property type="protein sequence ID" value="EFX84330.1"/>
    <property type="molecule type" value="Genomic_DNA"/>
</dbReference>
<name>E9G866_DAPPU</name>